<dbReference type="InterPro" id="IPR059112">
    <property type="entry name" value="CysZ/EI24"/>
</dbReference>
<proteinExistence type="predicted"/>
<keyword evidence="8" id="KW-0764">Sulfate transport</keyword>
<evidence type="ECO:0000256" key="1">
    <source>
        <dbReference type="ARBA" id="ARBA00004141"/>
    </source>
</evidence>
<dbReference type="Proteomes" id="UP000014977">
    <property type="component" value="Unassembled WGS sequence"/>
</dbReference>
<keyword evidence="2" id="KW-0813">Transport</keyword>
<sequence length="264" mass="29495">MAISSILTALGYYPKAHRAILRHRLWPYMILPGLMSFSFFIALISIGALYFGDIAAHIHQNYLPEFMKWGFLPAVTHLLLWCLLFLSGYILYQPVVLILFSPVLGYLSEITEKKILDGPDVPFQIRQVLKDVLRGLHLSLRNLIRMVLLVLSAWLMILIPIVGAVISAAVIFLIQAYFNGCALVDYTLERKNYAVRDRVRFTRGHRALVTGIGMGFMLLLVIPILGWFIAPAYGTVAATLCAVAAVNKNAGKPPSREADSPARR</sequence>
<evidence type="ECO:0000313" key="11">
    <source>
        <dbReference type="EMBL" id="EPR39134.1"/>
    </source>
</evidence>
<evidence type="ECO:0000256" key="3">
    <source>
        <dbReference type="ARBA" id="ARBA00022475"/>
    </source>
</evidence>
<evidence type="ECO:0000313" key="12">
    <source>
        <dbReference type="Proteomes" id="UP000014977"/>
    </source>
</evidence>
<evidence type="ECO:0000256" key="4">
    <source>
        <dbReference type="ARBA" id="ARBA00022519"/>
    </source>
</evidence>
<dbReference type="OrthoDB" id="9787566at2"/>
<organism evidence="11 12">
    <name type="scientific">Desulfococcus multivorans DSM 2059</name>
    <dbReference type="NCBI Taxonomy" id="1121405"/>
    <lineage>
        <taxon>Bacteria</taxon>
        <taxon>Pseudomonadati</taxon>
        <taxon>Thermodesulfobacteriota</taxon>
        <taxon>Desulfobacteria</taxon>
        <taxon>Desulfobacterales</taxon>
        <taxon>Desulfococcaceae</taxon>
        <taxon>Desulfococcus</taxon>
    </lineage>
</organism>
<reference evidence="11 12" key="1">
    <citation type="journal article" date="2013" name="Genome Announc.">
        <title>Draft genome sequences for three mercury-methylating, sulfate-reducing bacteria.</title>
        <authorList>
            <person name="Brown S.D."/>
            <person name="Hurt R.A.Jr."/>
            <person name="Gilmour C.C."/>
            <person name="Elias D.A."/>
        </authorList>
    </citation>
    <scope>NUCLEOTIDE SEQUENCE [LARGE SCALE GENOMIC DNA]</scope>
    <source>
        <strain evidence="11 12">DSM 2059</strain>
    </source>
</reference>
<comment type="subcellular location">
    <subcellularLocation>
        <location evidence="1">Membrane</location>
        <topology evidence="1">Multi-pass membrane protein</topology>
    </subcellularLocation>
</comment>
<feature type="transmembrane region" description="Helical" evidence="10">
    <location>
        <begin position="25"/>
        <end position="51"/>
    </location>
</feature>
<feature type="transmembrane region" description="Helical" evidence="10">
    <location>
        <begin position="143"/>
        <end position="162"/>
    </location>
</feature>
<name>S7UY07_DESML</name>
<keyword evidence="9 10" id="KW-0472">Membrane</keyword>
<dbReference type="AlphaFoldDB" id="S7UY07"/>
<evidence type="ECO:0000256" key="9">
    <source>
        <dbReference type="ARBA" id="ARBA00023136"/>
    </source>
</evidence>
<keyword evidence="12" id="KW-1185">Reference proteome</keyword>
<evidence type="ECO:0000256" key="7">
    <source>
        <dbReference type="ARBA" id="ARBA00022989"/>
    </source>
</evidence>
<dbReference type="eggNOG" id="COG2981">
    <property type="taxonomic scope" value="Bacteria"/>
</dbReference>
<dbReference type="GO" id="GO:0000103">
    <property type="term" value="P:sulfate assimilation"/>
    <property type="evidence" value="ECO:0007669"/>
    <property type="project" value="TreeGrafter"/>
</dbReference>
<protein>
    <recommendedName>
        <fullName evidence="13">CysZ protein</fullName>
    </recommendedName>
</protein>
<keyword evidence="6 10" id="KW-0812">Transmembrane</keyword>
<dbReference type="RefSeq" id="WP_020877547.1">
    <property type="nucleotide sequence ID" value="NZ_ATHJ01000092.1"/>
</dbReference>
<dbReference type="EMBL" id="ATHJ01000092">
    <property type="protein sequence ID" value="EPR39134.1"/>
    <property type="molecule type" value="Genomic_DNA"/>
</dbReference>
<feature type="transmembrane region" description="Helical" evidence="10">
    <location>
        <begin position="208"/>
        <end position="230"/>
    </location>
</feature>
<evidence type="ECO:0000256" key="8">
    <source>
        <dbReference type="ARBA" id="ARBA00023032"/>
    </source>
</evidence>
<evidence type="ECO:0000256" key="2">
    <source>
        <dbReference type="ARBA" id="ARBA00022448"/>
    </source>
</evidence>
<dbReference type="PANTHER" id="PTHR37468:SF1">
    <property type="entry name" value="SULFATE TRANSPORTER CYSZ"/>
    <property type="match status" value="1"/>
</dbReference>
<dbReference type="Pfam" id="PF07264">
    <property type="entry name" value="EI24"/>
    <property type="match status" value="1"/>
</dbReference>
<keyword evidence="5" id="KW-0028">Amino-acid biosynthesis</keyword>
<accession>S7UY07</accession>
<dbReference type="InterPro" id="IPR050480">
    <property type="entry name" value="CysZ-like"/>
</dbReference>
<gene>
    <name evidence="11" type="ORF">dsmv_2790</name>
</gene>
<feature type="transmembrane region" description="Helical" evidence="10">
    <location>
        <begin position="71"/>
        <end position="92"/>
    </location>
</feature>
<keyword evidence="7 10" id="KW-1133">Transmembrane helix</keyword>
<dbReference type="PANTHER" id="PTHR37468">
    <property type="entry name" value="SULFATE TRANSPORTER CYSZ"/>
    <property type="match status" value="1"/>
</dbReference>
<keyword evidence="4" id="KW-0997">Cell inner membrane</keyword>
<comment type="caution">
    <text evidence="11">The sequence shown here is derived from an EMBL/GenBank/DDBJ whole genome shotgun (WGS) entry which is preliminary data.</text>
</comment>
<evidence type="ECO:0008006" key="13">
    <source>
        <dbReference type="Google" id="ProtNLM"/>
    </source>
</evidence>
<dbReference type="GO" id="GO:0009675">
    <property type="term" value="F:high-affinity sulfate:proton symporter activity"/>
    <property type="evidence" value="ECO:0007669"/>
    <property type="project" value="TreeGrafter"/>
</dbReference>
<dbReference type="GO" id="GO:0019344">
    <property type="term" value="P:cysteine biosynthetic process"/>
    <property type="evidence" value="ECO:0007669"/>
    <property type="project" value="TreeGrafter"/>
</dbReference>
<keyword evidence="3" id="KW-1003">Cell membrane</keyword>
<dbReference type="GO" id="GO:0005886">
    <property type="term" value="C:plasma membrane"/>
    <property type="evidence" value="ECO:0007669"/>
    <property type="project" value="TreeGrafter"/>
</dbReference>
<dbReference type="STRING" id="897.B2D07_10910"/>
<evidence type="ECO:0000256" key="5">
    <source>
        <dbReference type="ARBA" id="ARBA00022605"/>
    </source>
</evidence>
<feature type="transmembrane region" description="Helical" evidence="10">
    <location>
        <begin position="168"/>
        <end position="188"/>
    </location>
</feature>
<evidence type="ECO:0000256" key="6">
    <source>
        <dbReference type="ARBA" id="ARBA00022692"/>
    </source>
</evidence>
<evidence type="ECO:0000256" key="10">
    <source>
        <dbReference type="SAM" id="Phobius"/>
    </source>
</evidence>